<proteinExistence type="predicted"/>
<accession>T0IHR9</accession>
<evidence type="ECO:0000313" key="2">
    <source>
        <dbReference type="EMBL" id="EQB11250.1"/>
    </source>
</evidence>
<keyword evidence="1" id="KW-0732">Signal</keyword>
<reference evidence="2 3" key="1">
    <citation type="journal article" date="2013" name="Genome Announc.">
        <title>Draft Genome Sequence of Sphingobium lactosutens Strain DS20T, Isolated from a Hexachlorocyclohexane Dumpsite.</title>
        <authorList>
            <person name="Kumar R."/>
            <person name="Dwivedi V."/>
            <person name="Negi V."/>
            <person name="Khurana J.P."/>
            <person name="Lal R."/>
        </authorList>
    </citation>
    <scope>NUCLEOTIDE SEQUENCE [LARGE SCALE GENOMIC DNA]</scope>
    <source>
        <strain evidence="2 3">DS20</strain>
    </source>
</reference>
<feature type="chain" id="PRO_5004577221" evidence="1">
    <location>
        <begin position="23"/>
        <end position="164"/>
    </location>
</feature>
<protein>
    <submittedName>
        <fullName evidence="2">Uncharacterized protein</fullName>
    </submittedName>
</protein>
<keyword evidence="3" id="KW-1185">Reference proteome</keyword>
<dbReference type="AlphaFoldDB" id="T0IHR9"/>
<gene>
    <name evidence="2" type="ORF">RLDS_22880</name>
</gene>
<evidence type="ECO:0000313" key="3">
    <source>
        <dbReference type="Proteomes" id="UP000015531"/>
    </source>
</evidence>
<organism evidence="2 3">
    <name type="scientific">Sphingobium lactosutens DS20</name>
    <dbReference type="NCBI Taxonomy" id="1331060"/>
    <lineage>
        <taxon>Bacteria</taxon>
        <taxon>Pseudomonadati</taxon>
        <taxon>Pseudomonadota</taxon>
        <taxon>Alphaproteobacteria</taxon>
        <taxon>Sphingomonadales</taxon>
        <taxon>Sphingomonadaceae</taxon>
        <taxon>Sphingobium</taxon>
    </lineage>
</organism>
<dbReference type="RefSeq" id="WP_021228039.1">
    <property type="nucleotide sequence ID" value="NZ_ATDP01000107.1"/>
</dbReference>
<feature type="signal peptide" evidence="1">
    <location>
        <begin position="1"/>
        <end position="22"/>
    </location>
</feature>
<sequence length="164" mass="17927">MKLSFVMACISVLSASSGAAQAETLYLDCQQISKPKHGPVDLYAKPPATQDQVIRDIWEAGFSGFVVDPPTTWVVDLEANTITSPDNSPTYKITGKAAAEITGSFVSESRNVSLWGLNRISGTVVVTHTLQAAQQKEWQAKHGKPFPIMWMWSQKCKASDRPAM</sequence>
<dbReference type="EMBL" id="ATDP01000107">
    <property type="protein sequence ID" value="EQB11250.1"/>
    <property type="molecule type" value="Genomic_DNA"/>
</dbReference>
<evidence type="ECO:0000256" key="1">
    <source>
        <dbReference type="SAM" id="SignalP"/>
    </source>
</evidence>
<name>T0IHR9_9SPHN</name>
<comment type="caution">
    <text evidence="2">The sequence shown here is derived from an EMBL/GenBank/DDBJ whole genome shotgun (WGS) entry which is preliminary data.</text>
</comment>
<dbReference type="Proteomes" id="UP000015531">
    <property type="component" value="Unassembled WGS sequence"/>
</dbReference>